<dbReference type="SUPFAM" id="SSF51905">
    <property type="entry name" value="FAD/NAD(P)-binding domain"/>
    <property type="match status" value="2"/>
</dbReference>
<proteinExistence type="inferred from homology"/>
<gene>
    <name evidence="7" type="ORF">CXG46_15335</name>
    <name evidence="8" type="ORF">SAMN05192575_11749</name>
</gene>
<evidence type="ECO:0000313" key="8">
    <source>
        <dbReference type="EMBL" id="SFB48581.1"/>
    </source>
</evidence>
<evidence type="ECO:0000256" key="1">
    <source>
        <dbReference type="ARBA" id="ARBA00009183"/>
    </source>
</evidence>
<evidence type="ECO:0000256" key="6">
    <source>
        <dbReference type="ARBA" id="ARBA00023002"/>
    </source>
</evidence>
<dbReference type="RefSeq" id="WP_091202034.1">
    <property type="nucleotide sequence ID" value="NZ_FOKC01000017.1"/>
</dbReference>
<dbReference type="OrthoDB" id="5168853at2"/>
<keyword evidence="3" id="KW-0285">Flavoprotein</keyword>
<keyword evidence="4" id="KW-0274">FAD</keyword>
<evidence type="ECO:0000313" key="9">
    <source>
        <dbReference type="Proteomes" id="UP000199113"/>
    </source>
</evidence>
<dbReference type="AlphaFoldDB" id="A0A1I1BE65"/>
<evidence type="ECO:0000313" key="7">
    <source>
        <dbReference type="EMBL" id="PKH38425.1"/>
    </source>
</evidence>
<dbReference type="PRINTS" id="PR00370">
    <property type="entry name" value="FMOXYGENASE"/>
</dbReference>
<dbReference type="PIRSF" id="PIRSF000332">
    <property type="entry name" value="FMO"/>
    <property type="match status" value="1"/>
</dbReference>
<dbReference type="GO" id="GO:0050661">
    <property type="term" value="F:NADP binding"/>
    <property type="evidence" value="ECO:0007669"/>
    <property type="project" value="InterPro"/>
</dbReference>
<dbReference type="PANTHER" id="PTHR23023">
    <property type="entry name" value="DIMETHYLANILINE MONOOXYGENASE"/>
    <property type="match status" value="1"/>
</dbReference>
<dbReference type="GO" id="GO:0050660">
    <property type="term" value="F:flavin adenine dinucleotide binding"/>
    <property type="evidence" value="ECO:0007669"/>
    <property type="project" value="InterPro"/>
</dbReference>
<keyword evidence="5" id="KW-0521">NADP</keyword>
<evidence type="ECO:0000256" key="2">
    <source>
        <dbReference type="ARBA" id="ARBA00010139"/>
    </source>
</evidence>
<dbReference type="GO" id="GO:0004499">
    <property type="term" value="F:N,N-dimethylaniline monooxygenase activity"/>
    <property type="evidence" value="ECO:0007669"/>
    <property type="project" value="InterPro"/>
</dbReference>
<organism evidence="8 9">
    <name type="scientific">Nocardioides alpinus</name>
    <dbReference type="NCBI Taxonomy" id="748909"/>
    <lineage>
        <taxon>Bacteria</taxon>
        <taxon>Bacillati</taxon>
        <taxon>Actinomycetota</taxon>
        <taxon>Actinomycetes</taxon>
        <taxon>Propionibacteriales</taxon>
        <taxon>Nocardioidaceae</taxon>
        <taxon>Nocardioides</taxon>
    </lineage>
</organism>
<protein>
    <submittedName>
        <fullName evidence="7">Monooxygenase</fullName>
    </submittedName>
    <submittedName>
        <fullName evidence="8">Predicted flavoprotein CzcO associated with the cation diffusion facilitator CzcD</fullName>
    </submittedName>
</protein>
<dbReference type="Proteomes" id="UP000233565">
    <property type="component" value="Unassembled WGS sequence"/>
</dbReference>
<reference evidence="7 10" key="2">
    <citation type="submission" date="2017-12" db="EMBL/GenBank/DDBJ databases">
        <title>Pharmacopeia of the Arctic Ocean.</title>
        <authorList>
            <person name="Collins E."/>
            <person name="Ducluzeau A.-L."/>
        </authorList>
    </citation>
    <scope>NUCLEOTIDE SEQUENCE [LARGE SCALE GENOMIC DNA]</scope>
    <source>
        <strain evidence="7 10">DSM 23325</strain>
    </source>
</reference>
<dbReference type="InterPro" id="IPR000960">
    <property type="entry name" value="Flavin_mOase"/>
</dbReference>
<dbReference type="STRING" id="748909.SAMN05192575_11749"/>
<evidence type="ECO:0000256" key="5">
    <source>
        <dbReference type="ARBA" id="ARBA00022857"/>
    </source>
</evidence>
<evidence type="ECO:0000256" key="4">
    <source>
        <dbReference type="ARBA" id="ARBA00022827"/>
    </source>
</evidence>
<accession>A0A1I1BE65</accession>
<dbReference type="EMBL" id="FOKC01000017">
    <property type="protein sequence ID" value="SFB48581.1"/>
    <property type="molecule type" value="Genomic_DNA"/>
</dbReference>
<dbReference type="Gene3D" id="3.50.50.60">
    <property type="entry name" value="FAD/NAD(P)-binding domain"/>
    <property type="match status" value="1"/>
</dbReference>
<evidence type="ECO:0000256" key="3">
    <source>
        <dbReference type="ARBA" id="ARBA00022630"/>
    </source>
</evidence>
<keyword evidence="6" id="KW-0560">Oxidoreductase</keyword>
<reference evidence="8" key="1">
    <citation type="submission" date="2016-10" db="EMBL/GenBank/DDBJ databases">
        <authorList>
            <person name="de Groot N.N."/>
        </authorList>
    </citation>
    <scope>NUCLEOTIDE SEQUENCE [LARGE SCALE GENOMIC DNA]</scope>
    <source>
        <strain evidence="8">CGMCC 1.10697</strain>
    </source>
</reference>
<dbReference type="InterPro" id="IPR036188">
    <property type="entry name" value="FAD/NAD-bd_sf"/>
</dbReference>
<dbReference type="Proteomes" id="UP000199113">
    <property type="component" value="Unassembled WGS sequence"/>
</dbReference>
<keyword evidence="10" id="KW-1185">Reference proteome</keyword>
<comment type="similarity">
    <text evidence="1">Belongs to the FMO family.</text>
</comment>
<sequence length="445" mass="49147">MEVRSGDGVCVIGAGPAGLATAVELSRAGIDFVCLDQRPGPGGVWSSEVTAGLTHAWPALTLNSPRGWFELSDHPMPRSYPDFPRADQVSAYLDSCLDHYAIRDRFEWSTGVTAVEPRSGGRWRVTLTTGEVRDFAAVVVANGHHNEPLLPDLPGEFTGGTRHSQTYRDREQYAGKRVLVVGFGNSGSQIAADVSGVAAATVLSIRRGGYVLPHYARGLRIDRAMPAWLGFLVNAYLPRMVVGPLLTAFYRLVVGSPTRSGLPAPDHHFGSALPTVTAELPDLIDAGLVRVRPQVSRLAGRVVEFTDGSREEVDEIVWCTGYRTTTPFLDEDIFRSDDNRVPLYLRVFHPEHPSLHFVGLLQAVGWGFLPLFESQARLVAAHLSGRYRLPEPARMREAIAADQQRVRRDFVDSSRNRYQMNGAVYQHECRVELRRGARRSTPVRT</sequence>
<keyword evidence="7" id="KW-0503">Monooxygenase</keyword>
<comment type="similarity">
    <text evidence="2">Belongs to the FAD-binding monooxygenase family.</text>
</comment>
<evidence type="ECO:0000313" key="10">
    <source>
        <dbReference type="Proteomes" id="UP000233565"/>
    </source>
</evidence>
<dbReference type="EMBL" id="PJBV01000033">
    <property type="protein sequence ID" value="PKH38425.1"/>
    <property type="molecule type" value="Genomic_DNA"/>
</dbReference>
<dbReference type="Pfam" id="PF00743">
    <property type="entry name" value="FMO-like"/>
    <property type="match status" value="1"/>
</dbReference>
<name>A0A1I1BE65_9ACTN</name>
<dbReference type="InterPro" id="IPR020946">
    <property type="entry name" value="Flavin_mOase-like"/>
</dbReference>
<dbReference type="InterPro" id="IPR050346">
    <property type="entry name" value="FMO-like"/>
</dbReference>